<gene>
    <name evidence="8" type="ORF">IQ215_01695</name>
</gene>
<accession>A0ABR9V0I8</accession>
<evidence type="ECO:0000313" key="9">
    <source>
        <dbReference type="Proteomes" id="UP000654604"/>
    </source>
</evidence>
<dbReference type="RefSeq" id="WP_015223871.1">
    <property type="nucleotide sequence ID" value="NZ_JADEWC010000002.1"/>
</dbReference>
<evidence type="ECO:0000313" key="8">
    <source>
        <dbReference type="EMBL" id="MBE9221399.1"/>
    </source>
</evidence>
<proteinExistence type="predicted"/>
<feature type="transmembrane region" description="Helical" evidence="6">
    <location>
        <begin position="21"/>
        <end position="41"/>
    </location>
</feature>
<comment type="caution">
    <text evidence="8">The sequence shown here is derived from an EMBL/GenBank/DDBJ whole genome shotgun (WGS) entry which is preliminary data.</text>
</comment>
<keyword evidence="3 6" id="KW-1133">Transmembrane helix</keyword>
<sequence>MKFNLSSLYTWYTNGIRNPQYRLWVILGTLVYLISPIDISPDIIPIAGQIDDFVIVSIMLSEVSQLLLGAMKNKKLDKDNIDNGNSDSQGETVEVEAIPLDK</sequence>
<evidence type="ECO:0000256" key="3">
    <source>
        <dbReference type="ARBA" id="ARBA00022989"/>
    </source>
</evidence>
<keyword evidence="2 6" id="KW-0812">Transmembrane</keyword>
<evidence type="ECO:0000256" key="1">
    <source>
        <dbReference type="ARBA" id="ARBA00004127"/>
    </source>
</evidence>
<evidence type="ECO:0000259" key="7">
    <source>
        <dbReference type="Pfam" id="PF06803"/>
    </source>
</evidence>
<comment type="subcellular location">
    <subcellularLocation>
        <location evidence="1">Endomembrane system</location>
        <topology evidence="1">Multi-pass membrane protein</topology>
    </subcellularLocation>
</comment>
<keyword evidence="4 6" id="KW-0472">Membrane</keyword>
<dbReference type="InterPro" id="IPR010652">
    <property type="entry name" value="DUF1232"/>
</dbReference>
<evidence type="ECO:0000256" key="5">
    <source>
        <dbReference type="SAM" id="MobiDB-lite"/>
    </source>
</evidence>
<dbReference type="Pfam" id="PF06803">
    <property type="entry name" value="DUF1232"/>
    <property type="match status" value="1"/>
</dbReference>
<name>A0ABR9V0I8_9CHRO</name>
<feature type="domain" description="DUF1232" evidence="7">
    <location>
        <begin position="23"/>
        <end position="57"/>
    </location>
</feature>
<protein>
    <submittedName>
        <fullName evidence="8">DUF1232 domain-containing protein</fullName>
    </submittedName>
</protein>
<feature type="transmembrane region" description="Helical" evidence="6">
    <location>
        <begin position="53"/>
        <end position="71"/>
    </location>
</feature>
<reference evidence="8 9" key="1">
    <citation type="submission" date="2020-10" db="EMBL/GenBank/DDBJ databases">
        <authorList>
            <person name="Castelo-Branco R."/>
            <person name="Eusebio N."/>
            <person name="Adriana R."/>
            <person name="Vieira A."/>
            <person name="Brugerolle De Fraissinette N."/>
            <person name="Rezende De Castro R."/>
            <person name="Schneider M.P."/>
            <person name="Vasconcelos V."/>
            <person name="Leao P.N."/>
        </authorList>
    </citation>
    <scope>NUCLEOTIDE SEQUENCE [LARGE SCALE GENOMIC DNA]</scope>
    <source>
        <strain evidence="8 9">LEGE 03274</strain>
    </source>
</reference>
<feature type="region of interest" description="Disordered" evidence="5">
    <location>
        <begin position="78"/>
        <end position="102"/>
    </location>
</feature>
<dbReference type="EMBL" id="JADEWC010000002">
    <property type="protein sequence ID" value="MBE9221399.1"/>
    <property type="molecule type" value="Genomic_DNA"/>
</dbReference>
<evidence type="ECO:0000256" key="4">
    <source>
        <dbReference type="ARBA" id="ARBA00023136"/>
    </source>
</evidence>
<evidence type="ECO:0000256" key="2">
    <source>
        <dbReference type="ARBA" id="ARBA00022692"/>
    </source>
</evidence>
<dbReference type="Proteomes" id="UP000654604">
    <property type="component" value="Unassembled WGS sequence"/>
</dbReference>
<evidence type="ECO:0000256" key="6">
    <source>
        <dbReference type="SAM" id="Phobius"/>
    </source>
</evidence>
<organism evidence="8 9">
    <name type="scientific">Cyanobacterium stanieri LEGE 03274</name>
    <dbReference type="NCBI Taxonomy" id="1828756"/>
    <lineage>
        <taxon>Bacteria</taxon>
        <taxon>Bacillati</taxon>
        <taxon>Cyanobacteriota</taxon>
        <taxon>Cyanophyceae</taxon>
        <taxon>Oscillatoriophycideae</taxon>
        <taxon>Chroococcales</taxon>
        <taxon>Geminocystaceae</taxon>
        <taxon>Cyanobacterium</taxon>
    </lineage>
</organism>
<keyword evidence="9" id="KW-1185">Reference proteome</keyword>